<dbReference type="UniPathway" id="UPA00539"/>
<dbReference type="EMBL" id="SMAI01000007">
    <property type="protein sequence ID" value="TCT04278.1"/>
    <property type="molecule type" value="Genomic_DNA"/>
</dbReference>
<gene>
    <name evidence="5" type="primary">pqqA</name>
    <name evidence="6" type="ORF">EDC64_10794</name>
</gene>
<evidence type="ECO:0000256" key="1">
    <source>
        <dbReference type="ARBA" id="ARBA00004886"/>
    </source>
</evidence>
<name>A0A4V6NZI6_9HYPH</name>
<comment type="pathway">
    <text evidence="1 5">Cofactor biosynthesis; pyrroloquinoline quinone biosynthesis.</text>
</comment>
<dbReference type="InterPro" id="IPR011725">
    <property type="entry name" value="PQQ_synth_PqqA"/>
</dbReference>
<dbReference type="GO" id="GO:0018189">
    <property type="term" value="P:pyrroloquinoline quinone biosynthetic process"/>
    <property type="evidence" value="ECO:0007669"/>
    <property type="project" value="UniProtKB-UniRule"/>
</dbReference>
<reference evidence="6 7" key="1">
    <citation type="submission" date="2019-03" db="EMBL/GenBank/DDBJ databases">
        <title>Genomic Encyclopedia of Type Strains, Phase IV (KMG-IV): sequencing the most valuable type-strain genomes for metagenomic binning, comparative biology and taxonomic classification.</title>
        <authorList>
            <person name="Goeker M."/>
        </authorList>
    </citation>
    <scope>NUCLEOTIDE SEQUENCE [LARGE SCALE GENOMIC DNA]</scope>
    <source>
        <strain evidence="6 7">DSM 9035</strain>
    </source>
</reference>
<comment type="function">
    <text evidence="5">Required for coenzyme pyrroloquinoline quinone (PQQ) biosynthesis. PQQ is probably formed by cross-linking a specific glutamate to a specific tyrosine residue and excising these residues from the peptide.</text>
</comment>
<comment type="caution">
    <text evidence="6">The sequence shown here is derived from an EMBL/GenBank/DDBJ whole genome shotgun (WGS) entry which is preliminary data.</text>
</comment>
<organism evidence="6 7">
    <name type="scientific">Aquabacter spiritensis</name>
    <dbReference type="NCBI Taxonomy" id="933073"/>
    <lineage>
        <taxon>Bacteria</taxon>
        <taxon>Pseudomonadati</taxon>
        <taxon>Pseudomonadota</taxon>
        <taxon>Alphaproteobacteria</taxon>
        <taxon>Hyphomicrobiales</taxon>
        <taxon>Xanthobacteraceae</taxon>
        <taxon>Aquabacter</taxon>
    </lineage>
</organism>
<dbReference type="AlphaFoldDB" id="A0A4V6NZI6"/>
<evidence type="ECO:0000256" key="5">
    <source>
        <dbReference type="HAMAP-Rule" id="MF_00656"/>
    </source>
</evidence>
<dbReference type="HAMAP" id="MF_00656">
    <property type="entry name" value="PQQ_syn_PqqA"/>
    <property type="match status" value="1"/>
</dbReference>
<keyword evidence="7" id="KW-1185">Reference proteome</keyword>
<evidence type="ECO:0000313" key="6">
    <source>
        <dbReference type="EMBL" id="TCT04278.1"/>
    </source>
</evidence>
<sequence>MTDILVRDIPATESGTAAPAWQAPVLEEMRVGMEVTSYESADFPLEH</sequence>
<dbReference type="RefSeq" id="WP_132031797.1">
    <property type="nucleotide sequence ID" value="NZ_SMAI01000007.1"/>
</dbReference>
<proteinExistence type="inferred from homology"/>
<accession>A0A4V6NZI6</accession>
<evidence type="ECO:0000256" key="4">
    <source>
        <dbReference type="ARBA" id="ARBA00022905"/>
    </source>
</evidence>
<comment type="similarity">
    <text evidence="2 5">Belongs to the PqqA family.</text>
</comment>
<evidence type="ECO:0000256" key="3">
    <source>
        <dbReference type="ARBA" id="ARBA00015086"/>
    </source>
</evidence>
<evidence type="ECO:0000313" key="7">
    <source>
        <dbReference type="Proteomes" id="UP000294664"/>
    </source>
</evidence>
<dbReference type="Proteomes" id="UP000294664">
    <property type="component" value="Unassembled WGS sequence"/>
</dbReference>
<dbReference type="Pfam" id="PF08042">
    <property type="entry name" value="PqqA"/>
    <property type="match status" value="1"/>
</dbReference>
<protein>
    <recommendedName>
        <fullName evidence="3 5">Coenzyme PQQ synthesis protein A</fullName>
    </recommendedName>
    <alternativeName>
        <fullName evidence="5">Pyrroloquinoline quinone biosynthesis protein A</fullName>
    </alternativeName>
</protein>
<keyword evidence="4 5" id="KW-0884">PQQ biosynthesis</keyword>
<feature type="cross-link" description="Pyrroloquinoline quinone (Glu-Tyr)" evidence="5">
    <location>
        <begin position="34"/>
        <end position="38"/>
    </location>
</feature>
<evidence type="ECO:0000256" key="2">
    <source>
        <dbReference type="ARBA" id="ARBA00009325"/>
    </source>
</evidence>
<dbReference type="NCBIfam" id="TIGR02107">
    <property type="entry name" value="PQQ_syn_pqqA"/>
    <property type="match status" value="1"/>
</dbReference>